<protein>
    <submittedName>
        <fullName evidence="6">ABC transporter substrate-binding protein</fullName>
    </submittedName>
</protein>
<dbReference type="InterPro" id="IPR000709">
    <property type="entry name" value="Leu_Ile_Val-bd"/>
</dbReference>
<gene>
    <name evidence="6" type="ORF">WAX74_10025</name>
</gene>
<dbReference type="PRINTS" id="PR00337">
    <property type="entry name" value="LEUILEVALBP"/>
</dbReference>
<dbReference type="EMBL" id="JBAWSY010000006">
    <property type="protein sequence ID" value="MEI4769979.1"/>
    <property type="molecule type" value="Genomic_DNA"/>
</dbReference>
<keyword evidence="7" id="KW-1185">Reference proteome</keyword>
<dbReference type="Gene3D" id="3.40.50.2300">
    <property type="match status" value="2"/>
</dbReference>
<dbReference type="PROSITE" id="PS51257">
    <property type="entry name" value="PROKAR_LIPOPROTEIN"/>
    <property type="match status" value="1"/>
</dbReference>
<reference evidence="6 7" key="1">
    <citation type="submission" date="2024-01" db="EMBL/GenBank/DDBJ databases">
        <title>Seven novel Bacillus-like species.</title>
        <authorList>
            <person name="Liu G."/>
        </authorList>
    </citation>
    <scope>NUCLEOTIDE SEQUENCE [LARGE SCALE GENOMIC DNA]</scope>
    <source>
        <strain evidence="6 7">FJAT-51614</strain>
    </source>
</reference>
<accession>A0ABU8F4N3</accession>
<dbReference type="Proteomes" id="UP001364890">
    <property type="component" value="Unassembled WGS sequence"/>
</dbReference>
<evidence type="ECO:0000313" key="7">
    <source>
        <dbReference type="Proteomes" id="UP001364890"/>
    </source>
</evidence>
<keyword evidence="4" id="KW-0029">Amino-acid transport</keyword>
<dbReference type="InterPro" id="IPR051010">
    <property type="entry name" value="BCAA_transport"/>
</dbReference>
<dbReference type="RefSeq" id="WP_336497541.1">
    <property type="nucleotide sequence ID" value="NZ_JBAWSY010000006.1"/>
</dbReference>
<dbReference type="InterPro" id="IPR028082">
    <property type="entry name" value="Peripla_BP_I"/>
</dbReference>
<proteinExistence type="inferred from homology"/>
<evidence type="ECO:0000256" key="4">
    <source>
        <dbReference type="ARBA" id="ARBA00022970"/>
    </source>
</evidence>
<evidence type="ECO:0000256" key="1">
    <source>
        <dbReference type="ARBA" id="ARBA00010062"/>
    </source>
</evidence>
<dbReference type="Pfam" id="PF13458">
    <property type="entry name" value="Peripla_BP_6"/>
    <property type="match status" value="1"/>
</dbReference>
<dbReference type="InterPro" id="IPR028081">
    <property type="entry name" value="Leu-bd"/>
</dbReference>
<dbReference type="PANTHER" id="PTHR30483:SF6">
    <property type="entry name" value="PERIPLASMIC BINDING PROTEIN OF ABC TRANSPORTER FOR NATURAL AMINO ACIDS"/>
    <property type="match status" value="1"/>
</dbReference>
<keyword evidence="3" id="KW-0732">Signal</keyword>
<evidence type="ECO:0000313" key="6">
    <source>
        <dbReference type="EMBL" id="MEI4769979.1"/>
    </source>
</evidence>
<comment type="similarity">
    <text evidence="1">Belongs to the leucine-binding protein family.</text>
</comment>
<comment type="caution">
    <text evidence="6">The sequence shown here is derived from an EMBL/GenBank/DDBJ whole genome shotgun (WGS) entry which is preliminary data.</text>
</comment>
<feature type="domain" description="Leucine-binding protein" evidence="5">
    <location>
        <begin position="49"/>
        <end position="381"/>
    </location>
</feature>
<evidence type="ECO:0000259" key="5">
    <source>
        <dbReference type="Pfam" id="PF13458"/>
    </source>
</evidence>
<organism evidence="6 7">
    <name type="scientific">Psychrobacillus mangrovi</name>
    <dbReference type="NCBI Taxonomy" id="3117745"/>
    <lineage>
        <taxon>Bacteria</taxon>
        <taxon>Bacillati</taxon>
        <taxon>Bacillota</taxon>
        <taxon>Bacilli</taxon>
        <taxon>Bacillales</taxon>
        <taxon>Bacillaceae</taxon>
        <taxon>Psychrobacillus</taxon>
    </lineage>
</organism>
<dbReference type="SUPFAM" id="SSF53822">
    <property type="entry name" value="Periplasmic binding protein-like I"/>
    <property type="match status" value="1"/>
</dbReference>
<name>A0ABU8F4N3_9BACI</name>
<keyword evidence="2" id="KW-0813">Transport</keyword>
<evidence type="ECO:0000256" key="3">
    <source>
        <dbReference type="ARBA" id="ARBA00022729"/>
    </source>
</evidence>
<evidence type="ECO:0000256" key="2">
    <source>
        <dbReference type="ARBA" id="ARBA00022448"/>
    </source>
</evidence>
<sequence>MKKSSAIFLVVFMVLFTILAGCSPKVEETKTNSAASSNSGDSSVKESFNIGLAISMSGGTALFGEGVKRGVDLAVKEFNDAGGFEGQNANLVLYDDEAKPEKSVEIVQKLISQDKIVALVGPANSGNAMAHIQFTQEAKIPEVVPVATGSKITQEFKDADKNYIFRVAPLDGVQVSAILKELIDKQGLTKLGVIHDTEGYGQGGREDIVKQMKENYNLEPTVISAFDPKELNLEPSIREMNNAGVEAVIFYGLAPQSAKLLEARFNEGLDAPIYATWATGDPTVLKLVGDLVKGDLFFVQSYTIDQNEAAKKFHEKVMDAYSEDVFPIATAQGYDSAKLILDAIKKVGTDSEKIRDQIESFTDFEGVTAIKSAPFTKDNHEAFGIDEVFIATYNDDLQIVAAE</sequence>
<dbReference type="PANTHER" id="PTHR30483">
    <property type="entry name" value="LEUCINE-SPECIFIC-BINDING PROTEIN"/>
    <property type="match status" value="1"/>
</dbReference>